<dbReference type="AlphaFoldDB" id="A0A3B0TMF8"/>
<feature type="non-terminal residue" evidence="2">
    <location>
        <position position="1"/>
    </location>
</feature>
<organism evidence="2">
    <name type="scientific">hydrothermal vent metagenome</name>
    <dbReference type="NCBI Taxonomy" id="652676"/>
    <lineage>
        <taxon>unclassified sequences</taxon>
        <taxon>metagenomes</taxon>
        <taxon>ecological metagenomes</taxon>
    </lineage>
</organism>
<evidence type="ECO:0000256" key="1">
    <source>
        <dbReference type="SAM" id="Phobius"/>
    </source>
</evidence>
<keyword evidence="1" id="KW-1133">Transmembrane helix</keyword>
<evidence type="ECO:0000313" key="2">
    <source>
        <dbReference type="EMBL" id="VAW19138.1"/>
    </source>
</evidence>
<keyword evidence="1" id="KW-0472">Membrane</keyword>
<evidence type="ECO:0008006" key="3">
    <source>
        <dbReference type="Google" id="ProtNLM"/>
    </source>
</evidence>
<feature type="transmembrane region" description="Helical" evidence="1">
    <location>
        <begin position="190"/>
        <end position="211"/>
    </location>
</feature>
<gene>
    <name evidence="2" type="ORF">MNBD_BACTEROID05-640</name>
</gene>
<protein>
    <recommendedName>
        <fullName evidence="3">Fibronectin type-III domain-containing protein</fullName>
    </recommendedName>
</protein>
<accession>A0A3B0TMF8</accession>
<sequence>EDNIIEPPVTTTTQTSAPVSNYTAPTTFSIGGTSPIVITHLPENITTVSVKIKGLALPGGSIATNGWFEWGETSSLRKETIHNNIGASPSIDFSETLSGLSPNTVYYYRAVIQNQRGISKGSVFSFRTGKVFVPVVTPLVASNPVNYQKPVETEQEKKTKESKEELVEQKKDQQQLADTSSAGDFFPNTLIGWLLFIILLLVIVTLSDHLYGARKKRKEEEQKKENEATPQQ</sequence>
<dbReference type="EMBL" id="UOEN01000451">
    <property type="protein sequence ID" value="VAW19138.1"/>
    <property type="molecule type" value="Genomic_DNA"/>
</dbReference>
<keyword evidence="1" id="KW-0812">Transmembrane</keyword>
<proteinExistence type="predicted"/>
<reference evidence="2" key="1">
    <citation type="submission" date="2018-06" db="EMBL/GenBank/DDBJ databases">
        <authorList>
            <person name="Zhirakovskaya E."/>
        </authorList>
    </citation>
    <scope>NUCLEOTIDE SEQUENCE</scope>
</reference>
<name>A0A3B0TMF8_9ZZZZ</name>